<comment type="similarity">
    <text evidence="1">Belongs to the RutC family.</text>
</comment>
<evidence type="ECO:0000313" key="3">
    <source>
        <dbReference type="Proteomes" id="UP000650511"/>
    </source>
</evidence>
<reference evidence="2" key="2">
    <citation type="submission" date="2020-09" db="EMBL/GenBank/DDBJ databases">
        <authorList>
            <person name="Sun Q."/>
            <person name="Zhou Y."/>
        </authorList>
    </citation>
    <scope>NUCLEOTIDE SEQUENCE</scope>
    <source>
        <strain evidence="2">CGMCC 1.14988</strain>
    </source>
</reference>
<dbReference type="InterPro" id="IPR006175">
    <property type="entry name" value="YjgF/YER057c/UK114"/>
</dbReference>
<name>A0A8J3ETE0_9ACTN</name>
<dbReference type="CDD" id="cd00448">
    <property type="entry name" value="YjgF_YER057c_UK114_family"/>
    <property type="match status" value="1"/>
</dbReference>
<dbReference type="Pfam" id="PF01042">
    <property type="entry name" value="Ribonuc_L-PSP"/>
    <property type="match status" value="1"/>
</dbReference>
<dbReference type="Proteomes" id="UP000650511">
    <property type="component" value="Unassembled WGS sequence"/>
</dbReference>
<dbReference type="AlphaFoldDB" id="A0A8J3ETE0"/>
<organism evidence="2 3">
    <name type="scientific">Egicoccus halophilus</name>
    <dbReference type="NCBI Taxonomy" id="1670830"/>
    <lineage>
        <taxon>Bacteria</taxon>
        <taxon>Bacillati</taxon>
        <taxon>Actinomycetota</taxon>
        <taxon>Nitriliruptoria</taxon>
        <taxon>Egicoccales</taxon>
        <taxon>Egicoccaceae</taxon>
        <taxon>Egicoccus</taxon>
    </lineage>
</organism>
<dbReference type="OrthoDB" id="3212792at2"/>
<protein>
    <submittedName>
        <fullName evidence="2">Enamine deaminase RidA</fullName>
    </submittedName>
</protein>
<dbReference type="PANTHER" id="PTHR11803:SF58">
    <property type="entry name" value="PROTEIN HMF1-RELATED"/>
    <property type="match status" value="1"/>
</dbReference>
<evidence type="ECO:0000313" key="2">
    <source>
        <dbReference type="EMBL" id="GGI09375.1"/>
    </source>
</evidence>
<dbReference type="RefSeq" id="WP_130648844.1">
    <property type="nucleotide sequence ID" value="NZ_BMHA01000015.1"/>
</dbReference>
<dbReference type="PANTHER" id="PTHR11803">
    <property type="entry name" value="2-IMINOBUTANOATE/2-IMINOPROPANOATE DEAMINASE RIDA"/>
    <property type="match status" value="1"/>
</dbReference>
<dbReference type="SUPFAM" id="SSF55298">
    <property type="entry name" value="YjgF-like"/>
    <property type="match status" value="1"/>
</dbReference>
<dbReference type="GO" id="GO:0005829">
    <property type="term" value="C:cytosol"/>
    <property type="evidence" value="ECO:0007669"/>
    <property type="project" value="TreeGrafter"/>
</dbReference>
<evidence type="ECO:0000256" key="1">
    <source>
        <dbReference type="ARBA" id="ARBA00010552"/>
    </source>
</evidence>
<dbReference type="EMBL" id="BMHA01000015">
    <property type="protein sequence ID" value="GGI09375.1"/>
    <property type="molecule type" value="Genomic_DNA"/>
</dbReference>
<accession>A0A8J3ETE0</accession>
<comment type="caution">
    <text evidence="2">The sequence shown here is derived from an EMBL/GenBank/DDBJ whole genome shotgun (WGS) entry which is preliminary data.</text>
</comment>
<sequence>MSIRHLNPAGVHAQPQLITQVVAVDERTLVHLSGQVAWDEHGDPVAPGDHVAQAAQVRRNVEACLASIGATDADIVKETIYVVDHRPERLPAILGALRGSGDATPPASTYLGVAALFAPEFVIEVDLVVAVAR</sequence>
<dbReference type="InterPro" id="IPR035959">
    <property type="entry name" value="RutC-like_sf"/>
</dbReference>
<proteinExistence type="inferred from homology"/>
<keyword evidence="3" id="KW-1185">Reference proteome</keyword>
<reference evidence="2" key="1">
    <citation type="journal article" date="2014" name="Int. J. Syst. Evol. Microbiol.">
        <title>Complete genome sequence of Corynebacterium casei LMG S-19264T (=DSM 44701T), isolated from a smear-ripened cheese.</title>
        <authorList>
            <consortium name="US DOE Joint Genome Institute (JGI-PGF)"/>
            <person name="Walter F."/>
            <person name="Albersmeier A."/>
            <person name="Kalinowski J."/>
            <person name="Ruckert C."/>
        </authorList>
    </citation>
    <scope>NUCLEOTIDE SEQUENCE</scope>
    <source>
        <strain evidence="2">CGMCC 1.14988</strain>
    </source>
</reference>
<dbReference type="GO" id="GO:0019239">
    <property type="term" value="F:deaminase activity"/>
    <property type="evidence" value="ECO:0007669"/>
    <property type="project" value="TreeGrafter"/>
</dbReference>
<gene>
    <name evidence="2" type="ORF">GCM10011354_33760</name>
</gene>
<dbReference type="Gene3D" id="3.30.1330.40">
    <property type="entry name" value="RutC-like"/>
    <property type="match status" value="1"/>
</dbReference>